<gene>
    <name evidence="2" type="ORF">C1SCF055_LOCUS2531</name>
</gene>
<proteinExistence type="predicted"/>
<sequence length="279" mass="30342">MEGLPLSEIPSTPMSCADPDQYQFPFPAEGPSQGGMVTSAPAQMGGMAGGLQPAQAMGVVCGPAKPIYVAMGLERGEDIASADNCGVRLEATAVRELPFDPSTQHIRELEVPDGHFHPEVWATLQEVHHEALERWHNGIRFMVFFVFGTICRHFALCGAQSRTNTKGCGRTNCRWHHGKSREDLLAWIHYGPQGLQNFLLQQAMRARPTIVLMPVTLVRIPSNQAQLFPDSVENSQAEVQHAGQPEQNEEGTLVEPTPSAPADAGDDGEHQVMPADGPH</sequence>
<name>A0A9P1BIN9_9DINO</name>
<evidence type="ECO:0000256" key="1">
    <source>
        <dbReference type="SAM" id="MobiDB-lite"/>
    </source>
</evidence>
<dbReference type="EMBL" id="CAMXCT030000114">
    <property type="protein sequence ID" value="CAL4761411.1"/>
    <property type="molecule type" value="Genomic_DNA"/>
</dbReference>
<dbReference type="EMBL" id="CAMXCT020000114">
    <property type="protein sequence ID" value="CAL1127474.1"/>
    <property type="molecule type" value="Genomic_DNA"/>
</dbReference>
<feature type="region of interest" description="Disordered" evidence="1">
    <location>
        <begin position="232"/>
        <end position="279"/>
    </location>
</feature>
<protein>
    <submittedName>
        <fullName evidence="2">Uncharacterized protein</fullName>
    </submittedName>
</protein>
<reference evidence="3 4" key="2">
    <citation type="submission" date="2024-05" db="EMBL/GenBank/DDBJ databases">
        <authorList>
            <person name="Chen Y."/>
            <person name="Shah S."/>
            <person name="Dougan E. K."/>
            <person name="Thang M."/>
            <person name="Chan C."/>
        </authorList>
    </citation>
    <scope>NUCLEOTIDE SEQUENCE [LARGE SCALE GENOMIC DNA]</scope>
</reference>
<evidence type="ECO:0000313" key="3">
    <source>
        <dbReference type="EMBL" id="CAL4761411.1"/>
    </source>
</evidence>
<dbReference type="Proteomes" id="UP001152797">
    <property type="component" value="Unassembled WGS sequence"/>
</dbReference>
<evidence type="ECO:0000313" key="2">
    <source>
        <dbReference type="EMBL" id="CAI3974099.1"/>
    </source>
</evidence>
<dbReference type="EMBL" id="CAMXCT010000114">
    <property type="protein sequence ID" value="CAI3974099.1"/>
    <property type="molecule type" value="Genomic_DNA"/>
</dbReference>
<keyword evidence="4" id="KW-1185">Reference proteome</keyword>
<reference evidence="2" key="1">
    <citation type="submission" date="2022-10" db="EMBL/GenBank/DDBJ databases">
        <authorList>
            <person name="Chen Y."/>
            <person name="Dougan E. K."/>
            <person name="Chan C."/>
            <person name="Rhodes N."/>
            <person name="Thang M."/>
        </authorList>
    </citation>
    <scope>NUCLEOTIDE SEQUENCE</scope>
</reference>
<evidence type="ECO:0000313" key="4">
    <source>
        <dbReference type="Proteomes" id="UP001152797"/>
    </source>
</evidence>
<dbReference type="AlphaFoldDB" id="A0A9P1BIN9"/>
<comment type="caution">
    <text evidence="2">The sequence shown here is derived from an EMBL/GenBank/DDBJ whole genome shotgun (WGS) entry which is preliminary data.</text>
</comment>
<organism evidence="2">
    <name type="scientific">Cladocopium goreaui</name>
    <dbReference type="NCBI Taxonomy" id="2562237"/>
    <lineage>
        <taxon>Eukaryota</taxon>
        <taxon>Sar</taxon>
        <taxon>Alveolata</taxon>
        <taxon>Dinophyceae</taxon>
        <taxon>Suessiales</taxon>
        <taxon>Symbiodiniaceae</taxon>
        <taxon>Cladocopium</taxon>
    </lineage>
</organism>
<feature type="region of interest" description="Disordered" evidence="1">
    <location>
        <begin position="1"/>
        <end position="30"/>
    </location>
</feature>
<accession>A0A9P1BIN9</accession>